<dbReference type="Proteomes" id="UP001215503">
    <property type="component" value="Unassembled WGS sequence"/>
</dbReference>
<accession>A0ABT5YPZ9</accession>
<evidence type="ECO:0000259" key="3">
    <source>
        <dbReference type="Pfam" id="PF18912"/>
    </source>
</evidence>
<dbReference type="SUPFAM" id="SSF53271">
    <property type="entry name" value="PRTase-like"/>
    <property type="match status" value="1"/>
</dbReference>
<protein>
    <submittedName>
        <fullName evidence="4">ComF family protein</fullName>
    </submittedName>
</protein>
<dbReference type="CDD" id="cd06223">
    <property type="entry name" value="PRTases_typeI"/>
    <property type="match status" value="1"/>
</dbReference>
<gene>
    <name evidence="4" type="ORF">P2G67_13050</name>
</gene>
<evidence type="ECO:0000313" key="5">
    <source>
        <dbReference type="Proteomes" id="UP001215503"/>
    </source>
</evidence>
<proteinExistence type="inferred from homology"/>
<dbReference type="Pfam" id="PF00156">
    <property type="entry name" value="Pribosyltran"/>
    <property type="match status" value="1"/>
</dbReference>
<organism evidence="4 5">
    <name type="scientific">Aquibaculum arenosum</name>
    <dbReference type="NCBI Taxonomy" id="3032591"/>
    <lineage>
        <taxon>Bacteria</taxon>
        <taxon>Pseudomonadati</taxon>
        <taxon>Pseudomonadota</taxon>
        <taxon>Alphaproteobacteria</taxon>
        <taxon>Rhodospirillales</taxon>
        <taxon>Rhodovibrionaceae</taxon>
        <taxon>Aquibaculum</taxon>
    </lineage>
</organism>
<feature type="domain" description="Phosphoribosyltransferase" evidence="2">
    <location>
        <begin position="190"/>
        <end position="247"/>
    </location>
</feature>
<dbReference type="Pfam" id="PF18912">
    <property type="entry name" value="DZR_2"/>
    <property type="match status" value="1"/>
</dbReference>
<dbReference type="EMBL" id="JARHUD010000008">
    <property type="protein sequence ID" value="MDF2096903.1"/>
    <property type="molecule type" value="Genomic_DNA"/>
</dbReference>
<evidence type="ECO:0000256" key="1">
    <source>
        <dbReference type="ARBA" id="ARBA00008007"/>
    </source>
</evidence>
<comment type="caution">
    <text evidence="4">The sequence shown here is derived from an EMBL/GenBank/DDBJ whole genome shotgun (WGS) entry which is preliminary data.</text>
</comment>
<evidence type="ECO:0000259" key="2">
    <source>
        <dbReference type="Pfam" id="PF00156"/>
    </source>
</evidence>
<dbReference type="InterPro" id="IPR029057">
    <property type="entry name" value="PRTase-like"/>
</dbReference>
<name>A0ABT5YPZ9_9PROT</name>
<dbReference type="PANTHER" id="PTHR47505">
    <property type="entry name" value="DNA UTILIZATION PROTEIN YHGH"/>
    <property type="match status" value="1"/>
</dbReference>
<evidence type="ECO:0000313" key="4">
    <source>
        <dbReference type="EMBL" id="MDF2096903.1"/>
    </source>
</evidence>
<dbReference type="RefSeq" id="WP_275823670.1">
    <property type="nucleotide sequence ID" value="NZ_JARHUD010000008.1"/>
</dbReference>
<keyword evidence="5" id="KW-1185">Reference proteome</keyword>
<comment type="similarity">
    <text evidence="1">Belongs to the ComF/GntX family.</text>
</comment>
<feature type="domain" description="Double zinc ribbon" evidence="3">
    <location>
        <begin position="20"/>
        <end position="79"/>
    </location>
</feature>
<dbReference type="InterPro" id="IPR051910">
    <property type="entry name" value="ComF/GntX_DNA_util-trans"/>
</dbReference>
<dbReference type="PANTHER" id="PTHR47505:SF1">
    <property type="entry name" value="DNA UTILIZATION PROTEIN YHGH"/>
    <property type="match status" value="1"/>
</dbReference>
<dbReference type="Gene3D" id="3.40.50.2020">
    <property type="match status" value="1"/>
</dbReference>
<dbReference type="InterPro" id="IPR000836">
    <property type="entry name" value="PRTase_dom"/>
</dbReference>
<dbReference type="InterPro" id="IPR044005">
    <property type="entry name" value="DZR_2"/>
</dbReference>
<reference evidence="4 5" key="1">
    <citation type="submission" date="2023-03" db="EMBL/GenBank/DDBJ databases">
        <title>Fodinicurvata sp. CAU 1616 isolated from sea sendiment.</title>
        <authorList>
            <person name="Kim W."/>
        </authorList>
    </citation>
    <scope>NUCLEOTIDE SEQUENCE [LARGE SCALE GENOMIC DNA]</scope>
    <source>
        <strain evidence="4 5">CAU 1616</strain>
    </source>
</reference>
<sequence length="255" mass="28041">MNTAKSREALRLLRLAGRGLLDAVLPPRCLNCGLVVTEVRTLCPACWQGLTLLADPQCDACGLPFPHSQPDGSLCGACLRRPPPWEKARAALAYDDASKGMILRFKHADYTEAADTLAVWMARAGDPLLRRAELLAPVPLHPRRLFARRYNQSALLAQALGRRSNCAVVPDLLLRRRNTPSQGHLSLAQRRRNVAGAFAVHPRHRAQLDGRHVLLIDDVYTTGATLSACTRALYRADARAVDVLTLARVVRPARD</sequence>